<proteinExistence type="predicted"/>
<evidence type="ECO:0000313" key="1">
    <source>
        <dbReference type="EMBL" id="ESK65631.1"/>
    </source>
</evidence>
<dbReference type="EMBL" id="ACIN03000007">
    <property type="protein sequence ID" value="ESK65631.1"/>
    <property type="molecule type" value="Genomic_DNA"/>
</dbReference>
<gene>
    <name evidence="1" type="ORF">GCWU000182_001106</name>
</gene>
<sequence>MLTYFYIDGIEVDSKQVGLGMDGSLYVPDTKTNAGKHKVHAVQYKDNDKAKGLVFNRVHEFEIKDK</sequence>
<protein>
    <submittedName>
        <fullName evidence="1">Uncharacterized protein</fullName>
    </submittedName>
</protein>
<accession>W1Q3D3</accession>
<reference evidence="1" key="1">
    <citation type="submission" date="2013-06" db="EMBL/GenBank/DDBJ databases">
        <authorList>
            <person name="Weinstock G."/>
            <person name="Sodergren E."/>
            <person name="Clifton S."/>
            <person name="Fulton L."/>
            <person name="Fulton B."/>
            <person name="Courtney L."/>
            <person name="Fronick C."/>
            <person name="Harrison M."/>
            <person name="Strong C."/>
            <person name="Farmer C."/>
            <person name="Delahaunty K."/>
            <person name="Markovic C."/>
            <person name="Hall O."/>
            <person name="Minx P."/>
            <person name="Tomlinson C."/>
            <person name="Mitreva M."/>
            <person name="Nelson J."/>
            <person name="Hou S."/>
            <person name="Wollam A."/>
            <person name="Pepin K.H."/>
            <person name="Johnson M."/>
            <person name="Bhonagiri V."/>
            <person name="Nash W.E."/>
            <person name="Warren W."/>
            <person name="Chinwalla A."/>
            <person name="Mardis E.R."/>
            <person name="Wilson R.K."/>
        </authorList>
    </citation>
    <scope>NUCLEOTIDE SEQUENCE [LARGE SCALE GENOMIC DNA]</scope>
    <source>
        <strain evidence="1">ATCC 49176</strain>
    </source>
</reference>
<organism evidence="1 2">
    <name type="scientific">Abiotrophia defectiva ATCC 49176</name>
    <dbReference type="NCBI Taxonomy" id="592010"/>
    <lineage>
        <taxon>Bacteria</taxon>
        <taxon>Bacillati</taxon>
        <taxon>Bacillota</taxon>
        <taxon>Bacilli</taxon>
        <taxon>Lactobacillales</taxon>
        <taxon>Aerococcaceae</taxon>
        <taxon>Abiotrophia</taxon>
    </lineage>
</organism>
<keyword evidence="2" id="KW-1185">Reference proteome</keyword>
<dbReference type="STRING" id="592010.GCWU000182_001106"/>
<evidence type="ECO:0000313" key="2">
    <source>
        <dbReference type="Proteomes" id="UP000019050"/>
    </source>
</evidence>
<dbReference type="AlphaFoldDB" id="W1Q3D3"/>
<comment type="caution">
    <text evidence="1">The sequence shown here is derived from an EMBL/GenBank/DDBJ whole genome shotgun (WGS) entry which is preliminary data.</text>
</comment>
<dbReference type="Proteomes" id="UP000019050">
    <property type="component" value="Unassembled WGS sequence"/>
</dbReference>
<dbReference type="HOGENOM" id="CLU_2821139_0_0_9"/>
<name>W1Q3D3_ABIDE</name>